<dbReference type="PROSITE" id="PS51677">
    <property type="entry name" value="NODB"/>
    <property type="match status" value="1"/>
</dbReference>
<protein>
    <submittedName>
        <fullName evidence="2">Polysaccharide deacetylase family protein</fullName>
    </submittedName>
</protein>
<evidence type="ECO:0000259" key="1">
    <source>
        <dbReference type="PROSITE" id="PS51677"/>
    </source>
</evidence>
<dbReference type="PANTHER" id="PTHR10587">
    <property type="entry name" value="GLYCOSYL TRANSFERASE-RELATED"/>
    <property type="match status" value="1"/>
</dbReference>
<dbReference type="EMBL" id="CP073721">
    <property type="protein sequence ID" value="UWZ38937.1"/>
    <property type="molecule type" value="Genomic_DNA"/>
</dbReference>
<gene>
    <name evidence="2" type="ORF">Drose_12330</name>
</gene>
<evidence type="ECO:0000313" key="2">
    <source>
        <dbReference type="EMBL" id="UWZ38937.1"/>
    </source>
</evidence>
<accession>A0ABY5ZDU3</accession>
<dbReference type="PANTHER" id="PTHR10587:SF134">
    <property type="entry name" value="SECRETED PROTEIN"/>
    <property type="match status" value="1"/>
</dbReference>
<dbReference type="InterPro" id="IPR002509">
    <property type="entry name" value="NODB_dom"/>
</dbReference>
<proteinExistence type="predicted"/>
<dbReference type="RefSeq" id="WP_260728330.1">
    <property type="nucleotide sequence ID" value="NZ_BAAABS010000041.1"/>
</dbReference>
<evidence type="ECO:0000313" key="3">
    <source>
        <dbReference type="Proteomes" id="UP001058271"/>
    </source>
</evidence>
<dbReference type="Proteomes" id="UP001058271">
    <property type="component" value="Chromosome"/>
</dbReference>
<name>A0ABY5ZDU3_9ACTN</name>
<dbReference type="InterPro" id="IPR050248">
    <property type="entry name" value="Polysacc_deacetylase_ArnD"/>
</dbReference>
<dbReference type="CDD" id="cd10917">
    <property type="entry name" value="CE4_NodB_like_6s_7s"/>
    <property type="match status" value="1"/>
</dbReference>
<keyword evidence="3" id="KW-1185">Reference proteome</keyword>
<dbReference type="Gene3D" id="3.20.20.370">
    <property type="entry name" value="Glycoside hydrolase/deacetylase"/>
    <property type="match status" value="1"/>
</dbReference>
<organism evidence="2 3">
    <name type="scientific">Dactylosporangium roseum</name>
    <dbReference type="NCBI Taxonomy" id="47989"/>
    <lineage>
        <taxon>Bacteria</taxon>
        <taxon>Bacillati</taxon>
        <taxon>Actinomycetota</taxon>
        <taxon>Actinomycetes</taxon>
        <taxon>Micromonosporales</taxon>
        <taxon>Micromonosporaceae</taxon>
        <taxon>Dactylosporangium</taxon>
    </lineage>
</organism>
<feature type="domain" description="NodB homology" evidence="1">
    <location>
        <begin position="93"/>
        <end position="269"/>
    </location>
</feature>
<sequence>MHVPPAKARLLVAVLLVVVVVAVSSPDSRRTVRWVSDGRTHPQPSAAATSASPTGVAYLARLPKFDKAPPAHPVTAAESDGAPWILRVPTDQPVAFVTIDDGWVKHPEAAELVRESRVPVTLFLTVNAISDNPAYFKTLQDLGAVIEAHTITHPKLRGQSYGVQKHEICDGAEQLAGLFGRRPTMFRPPFGEQDATTLRVVRDCGMKAALFWKETVNRGRVQYQEARIVQPGDVILMHFRDQFVEDFIAALEAIKAAGLTPARLQDYFP</sequence>
<dbReference type="SUPFAM" id="SSF88713">
    <property type="entry name" value="Glycoside hydrolase/deacetylase"/>
    <property type="match status" value="1"/>
</dbReference>
<reference evidence="2" key="1">
    <citation type="submission" date="2021-04" db="EMBL/GenBank/DDBJ databases">
        <title>Biosynthetic gene clusters of Dactylosporangioum roseum.</title>
        <authorList>
            <person name="Hartkoorn R.C."/>
            <person name="Beaudoing E."/>
            <person name="Hot D."/>
            <person name="Moureu S."/>
        </authorList>
    </citation>
    <scope>NUCLEOTIDE SEQUENCE</scope>
    <source>
        <strain evidence="2">NRRL B-16295</strain>
    </source>
</reference>
<dbReference type="Pfam" id="PF01522">
    <property type="entry name" value="Polysacc_deac_1"/>
    <property type="match status" value="1"/>
</dbReference>
<dbReference type="InterPro" id="IPR011330">
    <property type="entry name" value="Glyco_hydro/deAcase_b/a-brl"/>
</dbReference>